<gene>
    <name evidence="2" type="ORF">BEU01_01275</name>
</gene>
<accession>A0A1J5U3M3</accession>
<comment type="caution">
    <text evidence="2">The sequence shown here is derived from an EMBL/GenBank/DDBJ whole genome shotgun (WGS) entry which is preliminary data.</text>
</comment>
<proteinExistence type="predicted"/>
<dbReference type="EMBL" id="MIYX01000020">
    <property type="protein sequence ID" value="OIR20644.1"/>
    <property type="molecule type" value="Genomic_DNA"/>
</dbReference>
<dbReference type="AlphaFoldDB" id="A0A1J5U3M3"/>
<feature type="transmembrane region" description="Helical" evidence="1">
    <location>
        <begin position="178"/>
        <end position="199"/>
    </location>
</feature>
<evidence type="ECO:0000313" key="3">
    <source>
        <dbReference type="Proteomes" id="UP000183375"/>
    </source>
</evidence>
<sequence length="204" mass="22358">MKAIESIISIAIVILISFQVFSPTTSAHTGENFMIIIKENESVPGNPTMMVNDSALWVNVDSRDNITHQIFVDANSDGIYNGSEDWMSVNLTHEGNCRNDNGTRIENCEASYTITFNESAMNMSYYDIVGTYAYIDIDSNGTKFYGNITVIPELHVTAGFQNSNTNNNIKDEEENSNFLLIVAAASAIGALGLGGMILFGNEEE</sequence>
<reference evidence="2 3" key="1">
    <citation type="submission" date="2016-08" db="EMBL/GenBank/DDBJ databases">
        <title>New Insights into Marine Group III Euryarchaeota, from dark to light.</title>
        <authorList>
            <person name="Haro-Moreno J.M."/>
            <person name="Rodriguez-Valera F."/>
            <person name="Lopez-Garcia P."/>
            <person name="Moreira D."/>
            <person name="Martin-Cuadrado A.B."/>
        </authorList>
    </citation>
    <scope>NUCLEOTIDE SEQUENCE [LARGE SCALE GENOMIC DNA]</scope>
    <source>
        <strain evidence="2">CG-Epi4</strain>
    </source>
</reference>
<evidence type="ECO:0000313" key="2">
    <source>
        <dbReference type="EMBL" id="OIR20644.1"/>
    </source>
</evidence>
<name>A0A1J5U3M3_9ARCH</name>
<keyword evidence="1" id="KW-0812">Transmembrane</keyword>
<evidence type="ECO:0000256" key="1">
    <source>
        <dbReference type="SAM" id="Phobius"/>
    </source>
</evidence>
<organism evidence="2 3">
    <name type="scientific">Marine Group III euryarchaeote CG-Epi4</name>
    <dbReference type="NCBI Taxonomy" id="1888998"/>
    <lineage>
        <taxon>Archaea</taxon>
        <taxon>Methanobacteriati</taxon>
        <taxon>Thermoplasmatota</taxon>
        <taxon>Thermoplasmata</taxon>
        <taxon>Candidatus Thermoprofundales</taxon>
    </lineage>
</organism>
<keyword evidence="1" id="KW-0472">Membrane</keyword>
<keyword evidence="1" id="KW-1133">Transmembrane helix</keyword>
<protein>
    <submittedName>
        <fullName evidence="2">Uncharacterized protein</fullName>
    </submittedName>
</protein>
<dbReference type="Proteomes" id="UP000183375">
    <property type="component" value="Unassembled WGS sequence"/>
</dbReference>